<feature type="chain" id="PRO_5046866798" evidence="2">
    <location>
        <begin position="19"/>
        <end position="275"/>
    </location>
</feature>
<dbReference type="PANTHER" id="PTHR30535">
    <property type="entry name" value="VITAMIN B12-BINDING PROTEIN"/>
    <property type="match status" value="1"/>
</dbReference>
<dbReference type="PANTHER" id="PTHR30535:SF34">
    <property type="entry name" value="MOLYBDATE-BINDING PROTEIN MOLA"/>
    <property type="match status" value="1"/>
</dbReference>
<organism evidence="4 5">
    <name type="scientific">Alkalimonas mucilaginosa</name>
    <dbReference type="NCBI Taxonomy" id="3057676"/>
    <lineage>
        <taxon>Bacteria</taxon>
        <taxon>Pseudomonadati</taxon>
        <taxon>Pseudomonadota</taxon>
        <taxon>Gammaproteobacteria</taxon>
        <taxon>Alkalimonas</taxon>
    </lineage>
</organism>
<dbReference type="SUPFAM" id="SSF53807">
    <property type="entry name" value="Helical backbone' metal receptor"/>
    <property type="match status" value="1"/>
</dbReference>
<protein>
    <submittedName>
        <fullName evidence="4">Cobalamin-binding protein</fullName>
    </submittedName>
</protein>
<evidence type="ECO:0000256" key="1">
    <source>
        <dbReference type="ARBA" id="ARBA00022729"/>
    </source>
</evidence>
<evidence type="ECO:0000259" key="3">
    <source>
        <dbReference type="PROSITE" id="PS50983"/>
    </source>
</evidence>
<dbReference type="RefSeq" id="WP_330087107.1">
    <property type="nucleotide sequence ID" value="NZ_JAUGZK010000003.1"/>
</dbReference>
<dbReference type="CDD" id="cd01144">
    <property type="entry name" value="BtuF"/>
    <property type="match status" value="1"/>
</dbReference>
<dbReference type="InterPro" id="IPR054828">
    <property type="entry name" value="Vit_B12_bind_prot"/>
</dbReference>
<evidence type="ECO:0000313" key="5">
    <source>
        <dbReference type="Proteomes" id="UP001339167"/>
    </source>
</evidence>
<evidence type="ECO:0000313" key="4">
    <source>
        <dbReference type="EMBL" id="MEE2023757.1"/>
    </source>
</evidence>
<accession>A0ABU7JDJ1</accession>
<feature type="signal peptide" evidence="2">
    <location>
        <begin position="1"/>
        <end position="18"/>
    </location>
</feature>
<sequence>MKWFALLLCFLLQAPVAAKPERIISLAPHITELLYDIGAGDQLVAVSDFSNYPEAAQALPSVANYAHIQLEAVLALQPDLVIAWRTGNPQSDLARLKQLGVRVFYSDPLQLDDIAPELRRLGAITGNEQLAEQRAAAYEQALAALRQQYQQLTPVRVFFAMSQQPLSTVANAAWPQLMLEVCAAENPFAVNSADYPQLGPEQLLLANPELIIQPSVGAQAIRPEQWQQYASLIAVQKQQFLAVDADLMYRFTRRSLDGIQALCEGIDQVRQHRAD</sequence>
<dbReference type="EMBL" id="JAUGZK010000003">
    <property type="protein sequence ID" value="MEE2023757.1"/>
    <property type="molecule type" value="Genomic_DNA"/>
</dbReference>
<dbReference type="InterPro" id="IPR050902">
    <property type="entry name" value="ABC_Transporter_SBP"/>
</dbReference>
<evidence type="ECO:0000256" key="2">
    <source>
        <dbReference type="SAM" id="SignalP"/>
    </source>
</evidence>
<gene>
    <name evidence="4" type="ORF">QWF21_05815</name>
</gene>
<feature type="domain" description="Fe/B12 periplasmic-binding" evidence="3">
    <location>
        <begin position="22"/>
        <end position="270"/>
    </location>
</feature>
<dbReference type="PROSITE" id="PS50983">
    <property type="entry name" value="FE_B12_PBP"/>
    <property type="match status" value="1"/>
</dbReference>
<reference evidence="4 5" key="1">
    <citation type="submission" date="2023-06" db="EMBL/GenBank/DDBJ databases">
        <title>Alkalimonas sp., MEB004 an alkaliphilic bacterium isolated from Lonar Lake, India.</title>
        <authorList>
            <person name="Joshi A."/>
            <person name="Thite S."/>
        </authorList>
    </citation>
    <scope>NUCLEOTIDE SEQUENCE [LARGE SCALE GENOMIC DNA]</scope>
    <source>
        <strain evidence="4 5">MEB004</strain>
    </source>
</reference>
<dbReference type="InterPro" id="IPR002491">
    <property type="entry name" value="ABC_transptr_periplasmic_BD"/>
</dbReference>
<dbReference type="Gene3D" id="3.40.50.1980">
    <property type="entry name" value="Nitrogenase molybdenum iron protein domain"/>
    <property type="match status" value="2"/>
</dbReference>
<keyword evidence="1 2" id="KW-0732">Signal</keyword>
<proteinExistence type="predicted"/>
<keyword evidence="5" id="KW-1185">Reference proteome</keyword>
<dbReference type="NCBIfam" id="NF038402">
    <property type="entry name" value="TroA_like"/>
    <property type="match status" value="1"/>
</dbReference>
<dbReference type="Pfam" id="PF01497">
    <property type="entry name" value="Peripla_BP_2"/>
    <property type="match status" value="1"/>
</dbReference>
<dbReference type="Proteomes" id="UP001339167">
    <property type="component" value="Unassembled WGS sequence"/>
</dbReference>
<comment type="caution">
    <text evidence="4">The sequence shown here is derived from an EMBL/GenBank/DDBJ whole genome shotgun (WGS) entry which is preliminary data.</text>
</comment>
<name>A0ABU7JDJ1_9GAMM</name>